<dbReference type="InterPro" id="IPR045518">
    <property type="entry name" value="2EXR"/>
</dbReference>
<accession>A0ABR4FPF7</accession>
<evidence type="ECO:0000313" key="3">
    <source>
        <dbReference type="Proteomes" id="UP001610563"/>
    </source>
</evidence>
<dbReference type="EMBL" id="JBFTWV010000155">
    <property type="protein sequence ID" value="KAL2785102.1"/>
    <property type="molecule type" value="Genomic_DNA"/>
</dbReference>
<sequence>MHQSSRAMTEFTLFPCLPAEIRIQIWQMAIEPRTVEIREVRKRIAIDYFIFSTPVPAVLQVCHEYRTHAPYQEAFALGKSPRYVWVNFDADMISIGGTHILDLDGPDARLIRRLRLERENDEWFFHYESKEMLDVLGVLEEVHLVCKDCPWAWCVEWTWLSWPCPPEILRSIDKETGDAFTGEELEVMWAEWEDSDARAALLADA</sequence>
<evidence type="ECO:0000259" key="1">
    <source>
        <dbReference type="Pfam" id="PF20150"/>
    </source>
</evidence>
<protein>
    <recommendedName>
        <fullName evidence="1">2EXR domain-containing protein</fullName>
    </recommendedName>
</protein>
<name>A0ABR4FPF7_9EURO</name>
<gene>
    <name evidence="2" type="ORF">BJX66DRAFT_315534</name>
</gene>
<dbReference type="PANTHER" id="PTHR35910">
    <property type="entry name" value="2EXR DOMAIN-CONTAINING PROTEIN"/>
    <property type="match status" value="1"/>
</dbReference>
<keyword evidence="3" id="KW-1185">Reference proteome</keyword>
<dbReference type="Proteomes" id="UP001610563">
    <property type="component" value="Unassembled WGS sequence"/>
</dbReference>
<comment type="caution">
    <text evidence="2">The sequence shown here is derived from an EMBL/GenBank/DDBJ whole genome shotgun (WGS) entry which is preliminary data.</text>
</comment>
<organism evidence="2 3">
    <name type="scientific">Aspergillus keveii</name>
    <dbReference type="NCBI Taxonomy" id="714993"/>
    <lineage>
        <taxon>Eukaryota</taxon>
        <taxon>Fungi</taxon>
        <taxon>Dikarya</taxon>
        <taxon>Ascomycota</taxon>
        <taxon>Pezizomycotina</taxon>
        <taxon>Eurotiomycetes</taxon>
        <taxon>Eurotiomycetidae</taxon>
        <taxon>Eurotiales</taxon>
        <taxon>Aspergillaceae</taxon>
        <taxon>Aspergillus</taxon>
        <taxon>Aspergillus subgen. Nidulantes</taxon>
    </lineage>
</organism>
<reference evidence="2 3" key="1">
    <citation type="submission" date="2024-07" db="EMBL/GenBank/DDBJ databases">
        <title>Section-level genome sequencing and comparative genomics of Aspergillus sections Usti and Cavernicolus.</title>
        <authorList>
            <consortium name="Lawrence Berkeley National Laboratory"/>
            <person name="Nybo J.L."/>
            <person name="Vesth T.C."/>
            <person name="Theobald S."/>
            <person name="Frisvad J.C."/>
            <person name="Larsen T.O."/>
            <person name="Kjaerboelling I."/>
            <person name="Rothschild-Mancinelli K."/>
            <person name="Lyhne E.K."/>
            <person name="Kogle M.E."/>
            <person name="Barry K."/>
            <person name="Clum A."/>
            <person name="Na H."/>
            <person name="Ledsgaard L."/>
            <person name="Lin J."/>
            <person name="Lipzen A."/>
            <person name="Kuo A."/>
            <person name="Riley R."/>
            <person name="Mondo S."/>
            <person name="Labutti K."/>
            <person name="Haridas S."/>
            <person name="Pangalinan J."/>
            <person name="Salamov A.A."/>
            <person name="Simmons B.A."/>
            <person name="Magnuson J.K."/>
            <person name="Chen J."/>
            <person name="Drula E."/>
            <person name="Henrissat B."/>
            <person name="Wiebenga A."/>
            <person name="Lubbers R.J."/>
            <person name="Gomes A.C."/>
            <person name="Makela M.R."/>
            <person name="Stajich J."/>
            <person name="Grigoriev I.V."/>
            <person name="Mortensen U.H."/>
            <person name="De Vries R.P."/>
            <person name="Baker S.E."/>
            <person name="Andersen M.R."/>
        </authorList>
    </citation>
    <scope>NUCLEOTIDE SEQUENCE [LARGE SCALE GENOMIC DNA]</scope>
    <source>
        <strain evidence="2 3">CBS 209.92</strain>
    </source>
</reference>
<dbReference type="PANTHER" id="PTHR35910:SF1">
    <property type="entry name" value="2EXR DOMAIN-CONTAINING PROTEIN"/>
    <property type="match status" value="1"/>
</dbReference>
<evidence type="ECO:0000313" key="2">
    <source>
        <dbReference type="EMBL" id="KAL2785102.1"/>
    </source>
</evidence>
<feature type="domain" description="2EXR" evidence="1">
    <location>
        <begin position="11"/>
        <end position="93"/>
    </location>
</feature>
<dbReference type="Pfam" id="PF20150">
    <property type="entry name" value="2EXR"/>
    <property type="match status" value="1"/>
</dbReference>
<proteinExistence type="predicted"/>